<dbReference type="OrthoDB" id="8365235at2"/>
<comment type="caution">
    <text evidence="1">The sequence shown here is derived from an EMBL/GenBank/DDBJ whole genome shotgun (WGS) entry which is preliminary data.</text>
</comment>
<dbReference type="RefSeq" id="WP_018303641.1">
    <property type="nucleotide sequence ID" value="NZ_KB902299.1"/>
</dbReference>
<dbReference type="PATRIC" id="fig|1123501.6.peg.1969"/>
<sequence length="261" mass="29654">MGIEILKDASEQTTSADTLPDGLEALRRELSLSDVMRLIERTARWVDPKTFNYLPLWYPEHARRGLFYKSNWSEPQMNRNRQTGVSIHKPEGNVHANKALTLALGLRAGERPNWSCCHIWGVDDALFQVSNAVVQDRRFFSCVANMVLLPTPLKAFTDVMADVKMMLRVCALHLYGWSCDHEDVAGIAGQVAEWENWDAYPKSWPKPDRTSLPLGTAKFSTRIKDAADRRKAAIRNDLASAGPHYPRDDVRKVLDYWSISL</sequence>
<accession>A0A0D0NMH5</accession>
<evidence type="ECO:0000313" key="1">
    <source>
        <dbReference type="EMBL" id="KIQ69510.1"/>
    </source>
</evidence>
<keyword evidence="2" id="KW-1185">Reference proteome</keyword>
<organism evidence="1 2">
    <name type="scientific">Wenxinia marina DSM 24838</name>
    <dbReference type="NCBI Taxonomy" id="1123501"/>
    <lineage>
        <taxon>Bacteria</taxon>
        <taxon>Pseudomonadati</taxon>
        <taxon>Pseudomonadota</taxon>
        <taxon>Alphaproteobacteria</taxon>
        <taxon>Rhodobacterales</taxon>
        <taxon>Roseobacteraceae</taxon>
        <taxon>Wenxinia</taxon>
    </lineage>
</organism>
<gene>
    <name evidence="1" type="ORF">Wenmar_01872</name>
</gene>
<dbReference type="Proteomes" id="UP000035100">
    <property type="component" value="Unassembled WGS sequence"/>
</dbReference>
<dbReference type="eggNOG" id="ENOG502ZBE1">
    <property type="taxonomic scope" value="Bacteria"/>
</dbReference>
<dbReference type="STRING" id="1123501.Wenmar_01872"/>
<name>A0A0D0NMH5_9RHOB</name>
<dbReference type="EMBL" id="AONG01000009">
    <property type="protein sequence ID" value="KIQ69510.1"/>
    <property type="molecule type" value="Genomic_DNA"/>
</dbReference>
<protein>
    <submittedName>
        <fullName evidence="1">Uncharacterized protein</fullName>
    </submittedName>
</protein>
<dbReference type="AlphaFoldDB" id="A0A0D0NMH5"/>
<proteinExistence type="predicted"/>
<evidence type="ECO:0000313" key="2">
    <source>
        <dbReference type="Proteomes" id="UP000035100"/>
    </source>
</evidence>
<reference evidence="1 2" key="1">
    <citation type="submission" date="2013-01" db="EMBL/GenBank/DDBJ databases">
        <authorList>
            <person name="Fiebig A."/>
            <person name="Goeker M."/>
            <person name="Klenk H.-P.P."/>
        </authorList>
    </citation>
    <scope>NUCLEOTIDE SEQUENCE [LARGE SCALE GENOMIC DNA]</scope>
    <source>
        <strain evidence="1 2">DSM 24838</strain>
    </source>
</reference>